<dbReference type="SUPFAM" id="SSF50969">
    <property type="entry name" value="YVTN repeat-like/Quinoprotein amine dehydrogenase"/>
    <property type="match status" value="2"/>
</dbReference>
<evidence type="ECO:0000256" key="2">
    <source>
        <dbReference type="SAM" id="SignalP"/>
    </source>
</evidence>
<proteinExistence type="predicted"/>
<keyword evidence="1" id="KW-1133">Transmembrane helix</keyword>
<accession>A0A9Q0LX75</accession>
<keyword evidence="1" id="KW-0472">Membrane</keyword>
<evidence type="ECO:0000313" key="4">
    <source>
        <dbReference type="Proteomes" id="UP001149090"/>
    </source>
</evidence>
<feature type="transmembrane region" description="Helical" evidence="1">
    <location>
        <begin position="794"/>
        <end position="820"/>
    </location>
</feature>
<keyword evidence="1" id="KW-0812">Transmembrane</keyword>
<reference evidence="3" key="1">
    <citation type="submission" date="2022-10" db="EMBL/GenBank/DDBJ databases">
        <title>Novel sulphate-reducing endosymbionts in the free-living metamonad Anaeramoeba.</title>
        <authorList>
            <person name="Jerlstrom-Hultqvist J."/>
            <person name="Cepicka I."/>
            <person name="Gallot-Lavallee L."/>
            <person name="Salas-Leiva D."/>
            <person name="Curtis B.A."/>
            <person name="Zahonova K."/>
            <person name="Pipaliya S."/>
            <person name="Dacks J."/>
            <person name="Roger A.J."/>
        </authorList>
    </citation>
    <scope>NUCLEOTIDE SEQUENCE</scope>
    <source>
        <strain evidence="3">BMAN</strain>
    </source>
</reference>
<dbReference type="InterPro" id="IPR011044">
    <property type="entry name" value="Quino_amine_DH_bsu"/>
</dbReference>
<feature type="transmembrane region" description="Helical" evidence="1">
    <location>
        <begin position="719"/>
        <end position="742"/>
    </location>
</feature>
<feature type="signal peptide" evidence="2">
    <location>
        <begin position="1"/>
        <end position="22"/>
    </location>
</feature>
<feature type="chain" id="PRO_5040269685" evidence="2">
    <location>
        <begin position="23"/>
        <end position="887"/>
    </location>
</feature>
<dbReference type="Proteomes" id="UP001149090">
    <property type="component" value="Unassembled WGS sequence"/>
</dbReference>
<dbReference type="AlphaFoldDB" id="A0A9Q0LX75"/>
<dbReference type="EMBL" id="JAPDFW010000028">
    <property type="protein sequence ID" value="KAJ5079545.1"/>
    <property type="molecule type" value="Genomic_DNA"/>
</dbReference>
<keyword evidence="2" id="KW-0732">Signal</keyword>
<protein>
    <submittedName>
        <fullName evidence="3">T-lymphocyte activation antigen cd86</fullName>
    </submittedName>
</protein>
<name>A0A9Q0LX75_ANAIG</name>
<gene>
    <name evidence="3" type="ORF">M0811_14461</name>
</gene>
<organism evidence="3 4">
    <name type="scientific">Anaeramoeba ignava</name>
    <name type="common">Anaerobic marine amoeba</name>
    <dbReference type="NCBI Taxonomy" id="1746090"/>
    <lineage>
        <taxon>Eukaryota</taxon>
        <taxon>Metamonada</taxon>
        <taxon>Anaeramoebidae</taxon>
        <taxon>Anaeramoeba</taxon>
    </lineage>
</organism>
<evidence type="ECO:0000256" key="1">
    <source>
        <dbReference type="SAM" id="Phobius"/>
    </source>
</evidence>
<comment type="caution">
    <text evidence="3">The sequence shown here is derived from an EMBL/GenBank/DDBJ whole genome shotgun (WGS) entry which is preliminary data.</text>
</comment>
<keyword evidence="4" id="KW-1185">Reference proteome</keyword>
<sequence length="887" mass="102307">MKKKLVLICFCFCFCFFLISSAQNQVILKNSFYLPNGITNPVLSLFDEMNNVVYFINIGMDLNLNPKSEIYKFNSTNLEFLESTNLGNRITTGIIDELHQMIYFGAVQHQDESNFPQIIQFDLLSFSINNCLNFTSFPNLEFVDSQVDVFHSKGYFILSCFFLHYPHIFKIDLQNFEFDSNATIYSYSNILGSAIDILNQNIYIFSHNKEVVSTMEIQKFHLTNLSKTGTLFLDEHAIMLESIYADIDSSRNLMYAAMVSTASSFLIVKVNLDDFSVDDHLILQSTNYWGFSGGGIDELNQLGYFMIYGNCSIYQIDLSTFRYIQEFSFSNGFSAVSFDSQTTHAYIGFYNSTTIDFDLLKFEVDQSRFVQNFQDPSVILIDEPKEMSYIGFGSGFGLVARIDISSFQLISHLTTGNSSDQINFGEIDSSGGFAYFFINCTTSSQSIPKIMKVELSTFSISENKMIDSNGSIEATSFDIQNHFLYVGYLNFSDQNGAILKINSSDLEIYGYFFISDLRQFQKLFLDSSTKILYSFLYVNNSIGFWLDLIKIDLESFSQISHLDLTNYYPINGTVFDSIHQYIFFQSPYQRIKTKICRIHLIEMEVFDDCLLVDQDEWNFQHSFLDSTQTYAFFLLNHPSNMHSSYLIQITANPFQILNQTHWDYPFNISALDFSKNYLYSTNLVDFGGNAKEMVLFYQISLPNPTPIPNTSNQKSSKSIIIILSTIIPILIIISLIVIFLILKKKIKKKKKIIERKESKKYQKIKKSSKCSLFFKPILKWIGKPNFLDFVGDDVIWRSLTVILLSTFFIFTFGVAIRYLLESTKINEDKIGINLNFFKFPNETELYYFQTFSTELRVSKKYKSDGVKNCKVNVSAYSLDSSRKLWRK</sequence>
<evidence type="ECO:0000313" key="3">
    <source>
        <dbReference type="EMBL" id="KAJ5079545.1"/>
    </source>
</evidence>